<sequence>MSSTLFQCPTNKHLLNKVVRAPVQPANVVLTAVLPMTFHCNKTTITLIATATLFLASKSGEPYALNLNNVLRASCEIFHKQVISFLSYLLPTSQLPNSGRICTLKSELSTATQAEEQRVRCEPSTHQSPVRPTQTHGNDARKKKLSKPH</sequence>
<dbReference type="InterPro" id="IPR036915">
    <property type="entry name" value="Cyclin-like_sf"/>
</dbReference>
<dbReference type="AlphaFoldDB" id="A0A7N2KQA9"/>
<name>A0A7N2KQA9_QUELO</name>
<keyword evidence="3" id="KW-1185">Reference proteome</keyword>
<feature type="region of interest" description="Disordered" evidence="1">
    <location>
        <begin position="114"/>
        <end position="149"/>
    </location>
</feature>
<dbReference type="Proteomes" id="UP000594261">
    <property type="component" value="Chromosome 1"/>
</dbReference>
<dbReference type="SUPFAM" id="SSF47954">
    <property type="entry name" value="Cyclin-like"/>
    <property type="match status" value="1"/>
</dbReference>
<feature type="compositionally biased region" description="Polar residues" evidence="1">
    <location>
        <begin position="124"/>
        <end position="137"/>
    </location>
</feature>
<dbReference type="Gramene" id="QL01p042134:mrna">
    <property type="protein sequence ID" value="QL01p042134:mrna"/>
    <property type="gene ID" value="QL01p042134"/>
</dbReference>
<organism evidence="2 3">
    <name type="scientific">Quercus lobata</name>
    <name type="common">Valley oak</name>
    <dbReference type="NCBI Taxonomy" id="97700"/>
    <lineage>
        <taxon>Eukaryota</taxon>
        <taxon>Viridiplantae</taxon>
        <taxon>Streptophyta</taxon>
        <taxon>Embryophyta</taxon>
        <taxon>Tracheophyta</taxon>
        <taxon>Spermatophyta</taxon>
        <taxon>Magnoliopsida</taxon>
        <taxon>eudicotyledons</taxon>
        <taxon>Gunneridae</taxon>
        <taxon>Pentapetalae</taxon>
        <taxon>rosids</taxon>
        <taxon>fabids</taxon>
        <taxon>Fagales</taxon>
        <taxon>Fagaceae</taxon>
        <taxon>Quercus</taxon>
    </lineage>
</organism>
<reference evidence="2" key="2">
    <citation type="submission" date="2021-01" db="UniProtKB">
        <authorList>
            <consortium name="EnsemblPlants"/>
        </authorList>
    </citation>
    <scope>IDENTIFICATION</scope>
</reference>
<evidence type="ECO:0000313" key="3">
    <source>
        <dbReference type="Proteomes" id="UP000594261"/>
    </source>
</evidence>
<evidence type="ECO:0000256" key="1">
    <source>
        <dbReference type="SAM" id="MobiDB-lite"/>
    </source>
</evidence>
<proteinExistence type="predicted"/>
<protein>
    <submittedName>
        <fullName evidence="2">Uncharacterized protein</fullName>
    </submittedName>
</protein>
<dbReference type="EMBL" id="LRBV02000001">
    <property type="status" value="NOT_ANNOTATED_CDS"/>
    <property type="molecule type" value="Genomic_DNA"/>
</dbReference>
<reference evidence="2 3" key="1">
    <citation type="journal article" date="2016" name="G3 (Bethesda)">
        <title>First Draft Assembly and Annotation of the Genome of a California Endemic Oak Quercus lobata Nee (Fagaceae).</title>
        <authorList>
            <person name="Sork V.L."/>
            <person name="Fitz-Gibbon S.T."/>
            <person name="Puiu D."/>
            <person name="Crepeau M."/>
            <person name="Gugger P.F."/>
            <person name="Sherman R."/>
            <person name="Stevens K."/>
            <person name="Langley C.H."/>
            <person name="Pellegrini M."/>
            <person name="Salzberg S.L."/>
        </authorList>
    </citation>
    <scope>NUCLEOTIDE SEQUENCE [LARGE SCALE GENOMIC DNA]</scope>
    <source>
        <strain evidence="2 3">cv. SW786</strain>
    </source>
</reference>
<dbReference type="EnsemblPlants" id="QL01p042134:mrna">
    <property type="protein sequence ID" value="QL01p042134:mrna"/>
    <property type="gene ID" value="QL01p042134"/>
</dbReference>
<evidence type="ECO:0000313" key="2">
    <source>
        <dbReference type="EnsemblPlants" id="QL01p042134:mrna"/>
    </source>
</evidence>
<dbReference type="InParanoid" id="A0A7N2KQA9"/>
<accession>A0A7N2KQA9</accession>